<evidence type="ECO:0000313" key="2">
    <source>
        <dbReference type="EMBL" id="TWJ19563.1"/>
    </source>
</evidence>
<evidence type="ECO:0000256" key="1">
    <source>
        <dbReference type="SAM" id="Phobius"/>
    </source>
</evidence>
<protein>
    <submittedName>
        <fullName evidence="2">Uncharacterized protein</fullName>
    </submittedName>
</protein>
<keyword evidence="3" id="KW-1185">Reference proteome</keyword>
<dbReference type="RefSeq" id="WP_145021121.1">
    <property type="nucleotide sequence ID" value="NZ_VLLN01000008.1"/>
</dbReference>
<keyword evidence="1" id="KW-0472">Membrane</keyword>
<dbReference type="OrthoDB" id="5397389at2"/>
<dbReference type="AlphaFoldDB" id="A0A562VNJ6"/>
<organism evidence="2 3">
    <name type="scientific">Geobacter argillaceus</name>
    <dbReference type="NCBI Taxonomy" id="345631"/>
    <lineage>
        <taxon>Bacteria</taxon>
        <taxon>Pseudomonadati</taxon>
        <taxon>Thermodesulfobacteriota</taxon>
        <taxon>Desulfuromonadia</taxon>
        <taxon>Geobacterales</taxon>
        <taxon>Geobacteraceae</taxon>
        <taxon>Geobacter</taxon>
    </lineage>
</organism>
<dbReference type="Proteomes" id="UP000319449">
    <property type="component" value="Unassembled WGS sequence"/>
</dbReference>
<proteinExistence type="predicted"/>
<keyword evidence="1" id="KW-1133">Transmembrane helix</keyword>
<reference evidence="2 3" key="1">
    <citation type="submission" date="2019-07" db="EMBL/GenBank/DDBJ databases">
        <title>Genomic Encyclopedia of Archaeal and Bacterial Type Strains, Phase II (KMG-II): from individual species to whole genera.</title>
        <authorList>
            <person name="Goeker M."/>
        </authorList>
    </citation>
    <scope>NUCLEOTIDE SEQUENCE [LARGE SCALE GENOMIC DNA]</scope>
    <source>
        <strain evidence="2 3">ATCC BAA-1139</strain>
    </source>
</reference>
<name>A0A562VNJ6_9BACT</name>
<accession>A0A562VNJ6</accession>
<gene>
    <name evidence="2" type="ORF">JN12_01680</name>
</gene>
<comment type="caution">
    <text evidence="2">The sequence shown here is derived from an EMBL/GenBank/DDBJ whole genome shotgun (WGS) entry which is preliminary data.</text>
</comment>
<sequence length="118" mass="12889">MNQYTAVILTLTATMACFMALRMHGDWLRIEAAGHDGALSDLDRIRAALNRWQMRHLTGAVISVALCTGIGFLSVLAPCARFASAVAAYAVVSCCLATTEAILMQRLTVVRVRVHNRR</sequence>
<evidence type="ECO:0000313" key="3">
    <source>
        <dbReference type="Proteomes" id="UP000319449"/>
    </source>
</evidence>
<keyword evidence="1" id="KW-0812">Transmembrane</keyword>
<feature type="transmembrane region" description="Helical" evidence="1">
    <location>
        <begin position="6"/>
        <end position="23"/>
    </location>
</feature>
<feature type="transmembrane region" description="Helical" evidence="1">
    <location>
        <begin position="82"/>
        <end position="103"/>
    </location>
</feature>
<dbReference type="EMBL" id="VLLN01000008">
    <property type="protein sequence ID" value="TWJ19563.1"/>
    <property type="molecule type" value="Genomic_DNA"/>
</dbReference>
<feature type="transmembrane region" description="Helical" evidence="1">
    <location>
        <begin position="56"/>
        <end position="76"/>
    </location>
</feature>